<dbReference type="AlphaFoldDB" id="A0A6J7C1K3"/>
<evidence type="ECO:0000313" key="7">
    <source>
        <dbReference type="EMBL" id="CAB5041205.1"/>
    </source>
</evidence>
<evidence type="ECO:0000259" key="5">
    <source>
        <dbReference type="Pfam" id="PF02803"/>
    </source>
</evidence>
<dbReference type="GO" id="GO:0003988">
    <property type="term" value="F:acetyl-CoA C-acyltransferase activity"/>
    <property type="evidence" value="ECO:0007669"/>
    <property type="project" value="UniProtKB-ARBA"/>
</dbReference>
<dbReference type="InterPro" id="IPR020617">
    <property type="entry name" value="Thiolase_C"/>
</dbReference>
<dbReference type="PANTHER" id="PTHR18919:SF107">
    <property type="entry name" value="ACETYL-COA ACETYLTRANSFERASE, CYTOSOLIC"/>
    <property type="match status" value="1"/>
</dbReference>
<keyword evidence="2" id="KW-0808">Transferase</keyword>
<dbReference type="PROSITE" id="PS00098">
    <property type="entry name" value="THIOLASE_1"/>
    <property type="match status" value="1"/>
</dbReference>
<evidence type="ECO:0000256" key="2">
    <source>
        <dbReference type="ARBA" id="ARBA00022679"/>
    </source>
</evidence>
<evidence type="ECO:0000256" key="3">
    <source>
        <dbReference type="ARBA" id="ARBA00023315"/>
    </source>
</evidence>
<dbReference type="PANTHER" id="PTHR18919">
    <property type="entry name" value="ACETYL-COA C-ACYLTRANSFERASE"/>
    <property type="match status" value="1"/>
</dbReference>
<evidence type="ECO:0000256" key="1">
    <source>
        <dbReference type="ARBA" id="ARBA00010982"/>
    </source>
</evidence>
<dbReference type="Pfam" id="PF00108">
    <property type="entry name" value="Thiolase_N"/>
    <property type="match status" value="1"/>
</dbReference>
<dbReference type="Pfam" id="PF02803">
    <property type="entry name" value="Thiolase_C"/>
    <property type="match status" value="1"/>
</dbReference>
<comment type="similarity">
    <text evidence="1">Belongs to the thiolase-like superfamily. Thiolase family.</text>
</comment>
<dbReference type="EMBL" id="CAFBIZ010000206">
    <property type="protein sequence ID" value="CAB4851932.1"/>
    <property type="molecule type" value="Genomic_DNA"/>
</dbReference>
<accession>A0A6J7C1K3</accession>
<dbReference type="SUPFAM" id="SSF53901">
    <property type="entry name" value="Thiolase-like"/>
    <property type="match status" value="2"/>
</dbReference>
<dbReference type="EMBL" id="CAFBPU010000096">
    <property type="protein sequence ID" value="CAB5041205.1"/>
    <property type="molecule type" value="Genomic_DNA"/>
</dbReference>
<dbReference type="Gene3D" id="3.40.47.10">
    <property type="match status" value="2"/>
</dbReference>
<evidence type="ECO:0000313" key="6">
    <source>
        <dbReference type="EMBL" id="CAB4851932.1"/>
    </source>
</evidence>
<sequence length="395" mass="40633">MTICVVLDGARTPIGKLLGALASVDAVTLGATAVREAIRRSGISPDDVDAVVLGQVIQAGAGPNPARQAAAAAGIPMTVPAITINKLCLSGLASVAIADSMIRSGQHQVVVVGGMESMTGAPHLLMGSRQGWKYGDVKAQDSLDRDALVCAFDAISMGAATERYQRPHGLTRDEQDAWAERSHARAAQAQESGAFAEEIVSVSIKSRGGDIEVSEDEGIRAATTMESLGRLRPAFEVEGTITAGNASQLSDGACALVVVAKEWAQERGLTWIAEIGSHSEVAGPDPSLVSQPARAIADALRRDGTLTTADLDLVEINEAFAGVPLVSMRELGIDPEIVNVHGGAIALGHPVGMSGARIVLSAAYELRRRGGGRAAVALCGGGGQGEALIFTVPAN</sequence>
<dbReference type="CDD" id="cd00751">
    <property type="entry name" value="thiolase"/>
    <property type="match status" value="1"/>
</dbReference>
<evidence type="ECO:0000259" key="4">
    <source>
        <dbReference type="Pfam" id="PF00108"/>
    </source>
</evidence>
<dbReference type="InterPro" id="IPR016039">
    <property type="entry name" value="Thiolase-like"/>
</dbReference>
<feature type="domain" description="Thiolase N-terminal" evidence="4">
    <location>
        <begin position="4"/>
        <end position="261"/>
    </location>
</feature>
<proteinExistence type="inferred from homology"/>
<feature type="domain" description="Thiolase C-terminal" evidence="5">
    <location>
        <begin position="270"/>
        <end position="390"/>
    </location>
</feature>
<dbReference type="InterPro" id="IPR020615">
    <property type="entry name" value="Thiolase_acyl_enz_int_AS"/>
</dbReference>
<dbReference type="InterPro" id="IPR002155">
    <property type="entry name" value="Thiolase"/>
</dbReference>
<dbReference type="PROSITE" id="PS00737">
    <property type="entry name" value="THIOLASE_2"/>
    <property type="match status" value="1"/>
</dbReference>
<organism evidence="6">
    <name type="scientific">freshwater metagenome</name>
    <dbReference type="NCBI Taxonomy" id="449393"/>
    <lineage>
        <taxon>unclassified sequences</taxon>
        <taxon>metagenomes</taxon>
        <taxon>ecological metagenomes</taxon>
    </lineage>
</organism>
<dbReference type="PROSITE" id="PS00099">
    <property type="entry name" value="THIOLASE_3"/>
    <property type="match status" value="1"/>
</dbReference>
<keyword evidence="3" id="KW-0012">Acyltransferase</keyword>
<protein>
    <submittedName>
        <fullName evidence="6">Unannotated protein</fullName>
    </submittedName>
</protein>
<name>A0A6J7C1K3_9ZZZZ</name>
<dbReference type="InterPro" id="IPR020610">
    <property type="entry name" value="Thiolase_AS"/>
</dbReference>
<dbReference type="NCBIfam" id="TIGR01930">
    <property type="entry name" value="AcCoA-C-Actrans"/>
    <property type="match status" value="1"/>
</dbReference>
<dbReference type="InterPro" id="IPR020616">
    <property type="entry name" value="Thiolase_N"/>
</dbReference>
<gene>
    <name evidence="6" type="ORF">UFOPK3268_01413</name>
    <name evidence="7" type="ORF">UFOPK4150_02462</name>
</gene>
<reference evidence="6" key="1">
    <citation type="submission" date="2020-05" db="EMBL/GenBank/DDBJ databases">
        <authorList>
            <person name="Chiriac C."/>
            <person name="Salcher M."/>
            <person name="Ghai R."/>
            <person name="Kavagutti S V."/>
        </authorList>
    </citation>
    <scope>NUCLEOTIDE SEQUENCE</scope>
</reference>
<dbReference type="PIRSF" id="PIRSF000429">
    <property type="entry name" value="Ac-CoA_Ac_transf"/>
    <property type="match status" value="1"/>
</dbReference>
<dbReference type="InterPro" id="IPR020613">
    <property type="entry name" value="Thiolase_CS"/>
</dbReference>